<proteinExistence type="predicted"/>
<name>A0ACC0B2X3_CATRO</name>
<evidence type="ECO:0000313" key="1">
    <source>
        <dbReference type="EMBL" id="KAI5667000.1"/>
    </source>
</evidence>
<protein>
    <submittedName>
        <fullName evidence="1">Uncharacterized protein</fullName>
    </submittedName>
</protein>
<organism evidence="1 2">
    <name type="scientific">Catharanthus roseus</name>
    <name type="common">Madagascar periwinkle</name>
    <name type="synonym">Vinca rosea</name>
    <dbReference type="NCBI Taxonomy" id="4058"/>
    <lineage>
        <taxon>Eukaryota</taxon>
        <taxon>Viridiplantae</taxon>
        <taxon>Streptophyta</taxon>
        <taxon>Embryophyta</taxon>
        <taxon>Tracheophyta</taxon>
        <taxon>Spermatophyta</taxon>
        <taxon>Magnoliopsida</taxon>
        <taxon>eudicotyledons</taxon>
        <taxon>Gunneridae</taxon>
        <taxon>Pentapetalae</taxon>
        <taxon>asterids</taxon>
        <taxon>lamiids</taxon>
        <taxon>Gentianales</taxon>
        <taxon>Apocynaceae</taxon>
        <taxon>Rauvolfioideae</taxon>
        <taxon>Vinceae</taxon>
        <taxon>Catharanthinae</taxon>
        <taxon>Catharanthus</taxon>
    </lineage>
</organism>
<gene>
    <name evidence="1" type="ORF">M9H77_16853</name>
</gene>
<comment type="caution">
    <text evidence="1">The sequence shown here is derived from an EMBL/GenBank/DDBJ whole genome shotgun (WGS) entry which is preliminary data.</text>
</comment>
<dbReference type="EMBL" id="CM044704">
    <property type="protein sequence ID" value="KAI5667000.1"/>
    <property type="molecule type" value="Genomic_DNA"/>
</dbReference>
<dbReference type="Proteomes" id="UP001060085">
    <property type="component" value="Linkage Group LG04"/>
</dbReference>
<sequence length="214" mass="25107">MASNLKMTDMCYLIPPLKVPISSRKTVVYITIRKFKPDLQITQLPWIKPHAYIKEEKRISCTAFGFRLHISQRKENFRPSKLSFAAMADEEPWRMSSNGFFFLFFQGSTKSFVTKTFIEGRNFYTMRFIDENEPHNFLIKFGVNWASVISKNIKISRISRYKGNLRPAFNCSRYTVIYSLWENGTVIPIRGTQRKHRRNSILTGNGRKLTIMDI</sequence>
<keyword evidence="2" id="KW-1185">Reference proteome</keyword>
<reference evidence="2" key="1">
    <citation type="journal article" date="2023" name="Nat. Plants">
        <title>Single-cell RNA sequencing provides a high-resolution roadmap for understanding the multicellular compartmentation of specialized metabolism.</title>
        <authorList>
            <person name="Sun S."/>
            <person name="Shen X."/>
            <person name="Li Y."/>
            <person name="Li Y."/>
            <person name="Wang S."/>
            <person name="Li R."/>
            <person name="Zhang H."/>
            <person name="Shen G."/>
            <person name="Guo B."/>
            <person name="Wei J."/>
            <person name="Xu J."/>
            <person name="St-Pierre B."/>
            <person name="Chen S."/>
            <person name="Sun C."/>
        </authorList>
    </citation>
    <scope>NUCLEOTIDE SEQUENCE [LARGE SCALE GENOMIC DNA]</scope>
</reference>
<accession>A0ACC0B2X3</accession>
<evidence type="ECO:0000313" key="2">
    <source>
        <dbReference type="Proteomes" id="UP001060085"/>
    </source>
</evidence>